<dbReference type="RefSeq" id="WP_270896732.1">
    <property type="nucleotide sequence ID" value="NZ_JBHSPF010000023.1"/>
</dbReference>
<organism evidence="1 2">
    <name type="scientific">Aliibacillus thermotolerans</name>
    <dbReference type="NCBI Taxonomy" id="1834418"/>
    <lineage>
        <taxon>Bacteria</taxon>
        <taxon>Bacillati</taxon>
        <taxon>Bacillota</taxon>
        <taxon>Bacilli</taxon>
        <taxon>Bacillales</taxon>
        <taxon>Bacillaceae</taxon>
        <taxon>Aliibacillus</taxon>
    </lineage>
</organism>
<reference evidence="2" key="1">
    <citation type="journal article" date="2019" name="Int. J. Syst. Evol. Microbiol.">
        <title>The Global Catalogue of Microorganisms (GCM) 10K type strain sequencing project: providing services to taxonomists for standard genome sequencing and annotation.</title>
        <authorList>
            <consortium name="The Broad Institute Genomics Platform"/>
            <consortium name="The Broad Institute Genome Sequencing Center for Infectious Disease"/>
            <person name="Wu L."/>
            <person name="Ma J."/>
        </authorList>
    </citation>
    <scope>NUCLEOTIDE SEQUENCE [LARGE SCALE GENOMIC DNA]</scope>
    <source>
        <strain evidence="2">CGMCC 1.15790</strain>
    </source>
</reference>
<gene>
    <name evidence="1" type="ORF">ACFPTR_06200</name>
</gene>
<dbReference type="Proteomes" id="UP001596143">
    <property type="component" value="Unassembled WGS sequence"/>
</dbReference>
<proteinExistence type="predicted"/>
<accession>A0ABW0U6V2</accession>
<comment type="caution">
    <text evidence="1">The sequence shown here is derived from an EMBL/GenBank/DDBJ whole genome shotgun (WGS) entry which is preliminary data.</text>
</comment>
<keyword evidence="2" id="KW-1185">Reference proteome</keyword>
<evidence type="ECO:0000313" key="2">
    <source>
        <dbReference type="Proteomes" id="UP001596143"/>
    </source>
</evidence>
<protein>
    <recommendedName>
        <fullName evidence="3">Transcriptional regulator</fullName>
    </recommendedName>
</protein>
<sequence length="71" mass="8406">MLAMPEINHIKKLRNDKSLSINEISRRTGLLRLLIKEIQVNTGEKPKDRTIKKIVYEFDQKLFKEINNELV</sequence>
<dbReference type="EMBL" id="JBHSPF010000023">
    <property type="protein sequence ID" value="MFC5628487.1"/>
    <property type="molecule type" value="Genomic_DNA"/>
</dbReference>
<dbReference type="InterPro" id="IPR010982">
    <property type="entry name" value="Lambda_DNA-bd_dom_sf"/>
</dbReference>
<evidence type="ECO:0008006" key="3">
    <source>
        <dbReference type="Google" id="ProtNLM"/>
    </source>
</evidence>
<dbReference type="Gene3D" id="1.10.260.40">
    <property type="entry name" value="lambda repressor-like DNA-binding domains"/>
    <property type="match status" value="1"/>
</dbReference>
<name>A0ABW0U6V2_9BACI</name>
<evidence type="ECO:0000313" key="1">
    <source>
        <dbReference type="EMBL" id="MFC5628487.1"/>
    </source>
</evidence>